<dbReference type="KEGG" id="sxa:FMM02_00045"/>
<sequence>MKHRAIEPEEPITSPRDSGLHLLVHQENDPILRLVRAQQLSAWLRRRIFDKGIFDNIPWEIVMALFHREFLEEDVTLAELATFICQPIQRCSRWVKALEDESLVVRRVTDFGVYVQLTPTCSSNLKRLMSMAPVRSQLGFDLED</sequence>
<dbReference type="EMBL" id="CP041659">
    <property type="protein sequence ID" value="QDP18487.1"/>
    <property type="molecule type" value="Genomic_DNA"/>
</dbReference>
<dbReference type="InterPro" id="IPR036390">
    <property type="entry name" value="WH_DNA-bd_sf"/>
</dbReference>
<protein>
    <recommendedName>
        <fullName evidence="3">HTH marR-type domain-containing protein</fullName>
    </recommendedName>
</protein>
<dbReference type="RefSeq" id="WP_147492950.1">
    <property type="nucleotide sequence ID" value="NZ_CP041659.1"/>
</dbReference>
<accession>A0A516INP0</accession>
<name>A0A516INP0_9SPHN</name>
<gene>
    <name evidence="1" type="ORF">FMM02_00045</name>
</gene>
<keyword evidence="2" id="KW-1185">Reference proteome</keyword>
<reference evidence="1 2" key="1">
    <citation type="submission" date="2019-07" db="EMBL/GenBank/DDBJ databases">
        <title>Sphingomonas AE3 Genome sequencing and assembly.</title>
        <authorList>
            <person name="Kim H."/>
        </authorList>
    </citation>
    <scope>NUCLEOTIDE SEQUENCE [LARGE SCALE GENOMIC DNA]</scope>
    <source>
        <strain evidence="1 2">AE3</strain>
    </source>
</reference>
<evidence type="ECO:0008006" key="3">
    <source>
        <dbReference type="Google" id="ProtNLM"/>
    </source>
</evidence>
<dbReference type="SUPFAM" id="SSF46785">
    <property type="entry name" value="Winged helix' DNA-binding domain"/>
    <property type="match status" value="1"/>
</dbReference>
<evidence type="ECO:0000313" key="2">
    <source>
        <dbReference type="Proteomes" id="UP000321857"/>
    </source>
</evidence>
<evidence type="ECO:0000313" key="1">
    <source>
        <dbReference type="EMBL" id="QDP18487.1"/>
    </source>
</evidence>
<dbReference type="AlphaFoldDB" id="A0A516INP0"/>
<proteinExistence type="predicted"/>
<dbReference type="Proteomes" id="UP000321857">
    <property type="component" value="Chromosome"/>
</dbReference>
<organism evidence="1 2">
    <name type="scientific">Sphingomonas xanthus</name>
    <dbReference type="NCBI Taxonomy" id="2594473"/>
    <lineage>
        <taxon>Bacteria</taxon>
        <taxon>Pseudomonadati</taxon>
        <taxon>Pseudomonadota</taxon>
        <taxon>Alphaproteobacteria</taxon>
        <taxon>Sphingomonadales</taxon>
        <taxon>Sphingomonadaceae</taxon>
        <taxon>Sphingomonas</taxon>
    </lineage>
</organism>